<dbReference type="GO" id="GO:0009097">
    <property type="term" value="P:isoleucine biosynthetic process"/>
    <property type="evidence" value="ECO:0007669"/>
    <property type="project" value="UniProtKB-UniPathway"/>
</dbReference>
<gene>
    <name evidence="15" type="ORF">BGX16_2179</name>
</gene>
<dbReference type="Gene3D" id="3.30.470.10">
    <property type="match status" value="1"/>
</dbReference>
<accession>A0A2M9A8W0</accession>
<dbReference type="PANTHER" id="PTHR42825">
    <property type="entry name" value="AMINO ACID AMINOTRANSFERASE"/>
    <property type="match status" value="1"/>
</dbReference>
<comment type="catalytic activity">
    <reaction evidence="12">
        <text>L-isoleucine + 2-oxoglutarate = (S)-3-methyl-2-oxopentanoate + L-glutamate</text>
        <dbReference type="Rhea" id="RHEA:24801"/>
        <dbReference type="ChEBI" id="CHEBI:16810"/>
        <dbReference type="ChEBI" id="CHEBI:29985"/>
        <dbReference type="ChEBI" id="CHEBI:35146"/>
        <dbReference type="ChEBI" id="CHEBI:58045"/>
        <dbReference type="EC" id="2.6.1.42"/>
    </reaction>
</comment>
<dbReference type="NCBIfam" id="NF009897">
    <property type="entry name" value="PRK13357.1"/>
    <property type="match status" value="1"/>
</dbReference>
<dbReference type="GO" id="GO:0009098">
    <property type="term" value="P:L-leucine biosynthetic process"/>
    <property type="evidence" value="ECO:0007669"/>
    <property type="project" value="UniProtKB-UniPathway"/>
</dbReference>
<evidence type="ECO:0000256" key="3">
    <source>
        <dbReference type="ARBA" id="ARBA00004824"/>
    </source>
</evidence>
<comment type="pathway">
    <text evidence="3">Amino-acid biosynthesis; L-isoleucine biosynthesis; L-isoleucine from 2-oxobutanoate: step 4/4.</text>
</comment>
<evidence type="ECO:0000256" key="11">
    <source>
        <dbReference type="ARBA" id="ARBA00048212"/>
    </source>
</evidence>
<dbReference type="Proteomes" id="UP000231134">
    <property type="component" value="Unassembled WGS sequence"/>
</dbReference>
<evidence type="ECO:0000256" key="12">
    <source>
        <dbReference type="ARBA" id="ARBA00048798"/>
    </source>
</evidence>
<evidence type="ECO:0000256" key="6">
    <source>
        <dbReference type="ARBA" id="ARBA00009320"/>
    </source>
</evidence>
<protein>
    <recommendedName>
        <fullName evidence="7">branched-chain-amino-acid transaminase</fullName>
        <ecNumber evidence="7">2.6.1.42</ecNumber>
    </recommendedName>
</protein>
<dbReference type="AlphaFoldDB" id="A0A2M9A8W0"/>
<evidence type="ECO:0000256" key="13">
    <source>
        <dbReference type="ARBA" id="ARBA00049229"/>
    </source>
</evidence>
<dbReference type="GO" id="GO:0009099">
    <property type="term" value="P:L-valine biosynthetic process"/>
    <property type="evidence" value="ECO:0007669"/>
    <property type="project" value="UniProtKB-UniPathway"/>
</dbReference>
<dbReference type="EMBL" id="PGEX01000001">
    <property type="protein sequence ID" value="PJJ42161.1"/>
    <property type="molecule type" value="Genomic_DNA"/>
</dbReference>
<evidence type="ECO:0000256" key="8">
    <source>
        <dbReference type="ARBA" id="ARBA00022576"/>
    </source>
</evidence>
<comment type="caution">
    <text evidence="15">The sequence shown here is derived from an EMBL/GenBank/DDBJ whole genome shotgun (WGS) entry which is preliminary data.</text>
</comment>
<comment type="function">
    <text evidence="2">Acts on leucine, isoleucine and valine.</text>
</comment>
<dbReference type="GO" id="GO:0004084">
    <property type="term" value="F:branched-chain-amino-acid transaminase activity"/>
    <property type="evidence" value="ECO:0007669"/>
    <property type="project" value="UniProtKB-EC"/>
</dbReference>
<dbReference type="InterPro" id="IPR033939">
    <property type="entry name" value="BCAT_family"/>
</dbReference>
<feature type="modified residue" description="N6-(pyridoxal phosphate)lysine" evidence="14">
    <location>
        <position position="187"/>
    </location>
</feature>
<evidence type="ECO:0000256" key="1">
    <source>
        <dbReference type="ARBA" id="ARBA00001933"/>
    </source>
</evidence>
<sequence>MQVDLNTVDWKTLPFGYYDTDYNVRCYYRNGQWGKIEVTSSKDISIHMAATCLHYGQEGFEGLKAYTGKDGKVRIFRVEENAKRIQNTANRVLMAVPPVELFREMVHTVVKANKRFVPPYGYGATLYIRPLLIGMSPEVGVKPSDEYLLLMFVTPVGPYFKDGFKPVDMMISRNYDRAAPQGTGTVKVGGNYAASLLSLAEAKKLGYSSTIYLDAKEKKYIDECGPANFFGIKGKTFVTPKSESILPSITNKSLQQLAEHLGYKVERRQVPFEELAEFSETAECGTAAVITPIKKIVDPVAGKEFTYGDGVNPGPVCTELFTKYTAIQFGEAPDPFGWTEVVDL</sequence>
<evidence type="ECO:0000256" key="5">
    <source>
        <dbReference type="ARBA" id="ARBA00005072"/>
    </source>
</evidence>
<evidence type="ECO:0000313" key="16">
    <source>
        <dbReference type="Proteomes" id="UP000231134"/>
    </source>
</evidence>
<keyword evidence="8 15" id="KW-0032">Aminotransferase</keyword>
<dbReference type="NCBIfam" id="TIGR01123">
    <property type="entry name" value="ilvE_II"/>
    <property type="match status" value="1"/>
</dbReference>
<dbReference type="InterPro" id="IPR043131">
    <property type="entry name" value="BCAT-like_N"/>
</dbReference>
<comment type="cofactor">
    <cofactor evidence="1">
        <name>pyridoxal 5'-phosphate</name>
        <dbReference type="ChEBI" id="CHEBI:597326"/>
    </cofactor>
</comment>
<comment type="catalytic activity">
    <reaction evidence="11">
        <text>L-valine + 2-oxoglutarate = 3-methyl-2-oxobutanoate + L-glutamate</text>
        <dbReference type="Rhea" id="RHEA:24813"/>
        <dbReference type="ChEBI" id="CHEBI:11851"/>
        <dbReference type="ChEBI" id="CHEBI:16810"/>
        <dbReference type="ChEBI" id="CHEBI:29985"/>
        <dbReference type="ChEBI" id="CHEBI:57762"/>
        <dbReference type="EC" id="2.6.1.42"/>
    </reaction>
</comment>
<dbReference type="FunFam" id="3.30.470.10:FF:000004">
    <property type="entry name" value="Branched-chain-amino-acid aminotransferase"/>
    <property type="match status" value="1"/>
</dbReference>
<evidence type="ECO:0000313" key="15">
    <source>
        <dbReference type="EMBL" id="PJJ42161.1"/>
    </source>
</evidence>
<evidence type="ECO:0000256" key="7">
    <source>
        <dbReference type="ARBA" id="ARBA00013053"/>
    </source>
</evidence>
<evidence type="ECO:0000256" key="2">
    <source>
        <dbReference type="ARBA" id="ARBA00003109"/>
    </source>
</evidence>
<reference evidence="15 16" key="1">
    <citation type="submission" date="2017-11" db="EMBL/GenBank/DDBJ databases">
        <title>Animal gut microbial communities from fecal samples from Wisconsin, USA.</title>
        <authorList>
            <person name="Neumann A."/>
        </authorList>
    </citation>
    <scope>NUCLEOTIDE SEQUENCE [LARGE SCALE GENOMIC DNA]</scope>
    <source>
        <strain evidence="15 16">UWS3</strain>
    </source>
</reference>
<dbReference type="SUPFAM" id="SSF56752">
    <property type="entry name" value="D-aminoacid aminotransferase-like PLP-dependent enzymes"/>
    <property type="match status" value="1"/>
</dbReference>
<comment type="catalytic activity">
    <reaction evidence="13">
        <text>L-leucine + 2-oxoglutarate = 4-methyl-2-oxopentanoate + L-glutamate</text>
        <dbReference type="Rhea" id="RHEA:18321"/>
        <dbReference type="ChEBI" id="CHEBI:16810"/>
        <dbReference type="ChEBI" id="CHEBI:17865"/>
        <dbReference type="ChEBI" id="CHEBI:29985"/>
        <dbReference type="ChEBI" id="CHEBI:57427"/>
        <dbReference type="EC" id="2.6.1.42"/>
    </reaction>
</comment>
<dbReference type="InterPro" id="IPR005786">
    <property type="entry name" value="B_amino_transII"/>
</dbReference>
<name>A0A2M9A8W0_9BACT</name>
<dbReference type="UniPathway" id="UPA00047">
    <property type="reaction ID" value="UER00058"/>
</dbReference>
<proteinExistence type="inferred from homology"/>
<dbReference type="PIRSF" id="PIRSF006468">
    <property type="entry name" value="BCAT1"/>
    <property type="match status" value="1"/>
</dbReference>
<keyword evidence="16" id="KW-1185">Reference proteome</keyword>
<organism evidence="15 16">
    <name type="scientific">Hallerella succinigenes</name>
    <dbReference type="NCBI Taxonomy" id="1896222"/>
    <lineage>
        <taxon>Bacteria</taxon>
        <taxon>Pseudomonadati</taxon>
        <taxon>Fibrobacterota</taxon>
        <taxon>Fibrobacteria</taxon>
        <taxon>Fibrobacterales</taxon>
        <taxon>Fibrobacteraceae</taxon>
        <taxon>Hallerella</taxon>
    </lineage>
</organism>
<dbReference type="UniPathway" id="UPA00049">
    <property type="reaction ID" value="UER00062"/>
</dbReference>
<dbReference type="EC" id="2.6.1.42" evidence="7"/>
<evidence type="ECO:0000256" key="9">
    <source>
        <dbReference type="ARBA" id="ARBA00022679"/>
    </source>
</evidence>
<keyword evidence="9 15" id="KW-0808">Transferase</keyword>
<evidence type="ECO:0000256" key="14">
    <source>
        <dbReference type="PIRSR" id="PIRSR006468-1"/>
    </source>
</evidence>
<comment type="pathway">
    <text evidence="4">Amino-acid biosynthesis; L-valine biosynthesis; L-valine from pyruvate: step 4/4.</text>
</comment>
<dbReference type="Gene3D" id="3.20.10.10">
    <property type="entry name" value="D-amino Acid Aminotransferase, subunit A, domain 2"/>
    <property type="match status" value="1"/>
</dbReference>
<keyword evidence="10" id="KW-0663">Pyridoxal phosphate</keyword>
<dbReference type="Pfam" id="PF01063">
    <property type="entry name" value="Aminotran_4"/>
    <property type="match status" value="1"/>
</dbReference>
<dbReference type="CDD" id="cd01557">
    <property type="entry name" value="BCAT_beta_family"/>
    <property type="match status" value="1"/>
</dbReference>
<evidence type="ECO:0000256" key="10">
    <source>
        <dbReference type="ARBA" id="ARBA00022898"/>
    </source>
</evidence>
<comment type="pathway">
    <text evidence="5">Amino-acid biosynthesis; L-leucine biosynthesis; L-leucine from 3-methyl-2-oxobutanoate: step 4/4.</text>
</comment>
<evidence type="ECO:0000256" key="4">
    <source>
        <dbReference type="ARBA" id="ARBA00004931"/>
    </source>
</evidence>
<dbReference type="InterPro" id="IPR001544">
    <property type="entry name" value="Aminotrans_IV"/>
</dbReference>
<comment type="similarity">
    <text evidence="6">Belongs to the class-IV pyridoxal-phosphate-dependent aminotransferase family.</text>
</comment>
<dbReference type="PANTHER" id="PTHR42825:SF2">
    <property type="entry name" value="BRANCHED-CHAIN-AMINO-ACID AMINOTRANSFERASE 3, CHLOROPLASTIC-RELATED"/>
    <property type="match status" value="1"/>
</dbReference>
<dbReference type="InterPro" id="IPR043132">
    <property type="entry name" value="BCAT-like_C"/>
</dbReference>
<dbReference type="InterPro" id="IPR036038">
    <property type="entry name" value="Aminotransferase-like"/>
</dbReference>
<dbReference type="UniPathway" id="UPA00048">
    <property type="reaction ID" value="UER00073"/>
</dbReference>